<evidence type="ECO:0000256" key="3">
    <source>
        <dbReference type="ARBA" id="ARBA00022989"/>
    </source>
</evidence>
<keyword evidence="2 5" id="KW-0812">Transmembrane</keyword>
<evidence type="ECO:0000256" key="1">
    <source>
        <dbReference type="ARBA" id="ARBA00004370"/>
    </source>
</evidence>
<accession>A0A1G4ARA7</accession>
<evidence type="ECO:0008006" key="8">
    <source>
        <dbReference type="Google" id="ProtNLM"/>
    </source>
</evidence>
<evidence type="ECO:0000256" key="4">
    <source>
        <dbReference type="ARBA" id="ARBA00023136"/>
    </source>
</evidence>
<dbReference type="Gene3D" id="1.20.120.550">
    <property type="entry name" value="Membrane associated eicosanoid/glutathione metabolism-like domain"/>
    <property type="match status" value="1"/>
</dbReference>
<dbReference type="GO" id="GO:0016020">
    <property type="term" value="C:membrane"/>
    <property type="evidence" value="ECO:0007669"/>
    <property type="project" value="UniProtKB-SubCell"/>
</dbReference>
<dbReference type="PANTHER" id="PTHR35814">
    <property type="match status" value="1"/>
</dbReference>
<dbReference type="GeneID" id="34566117"/>
<evidence type="ECO:0000313" key="6">
    <source>
        <dbReference type="EMBL" id="OHE91698.1"/>
    </source>
</evidence>
<organism evidence="6 7">
    <name type="scientific">Colletotrichum orchidophilum</name>
    <dbReference type="NCBI Taxonomy" id="1209926"/>
    <lineage>
        <taxon>Eukaryota</taxon>
        <taxon>Fungi</taxon>
        <taxon>Dikarya</taxon>
        <taxon>Ascomycota</taxon>
        <taxon>Pezizomycotina</taxon>
        <taxon>Sordariomycetes</taxon>
        <taxon>Hypocreomycetidae</taxon>
        <taxon>Glomerellales</taxon>
        <taxon>Glomerellaceae</taxon>
        <taxon>Colletotrichum</taxon>
    </lineage>
</organism>
<comment type="subcellular location">
    <subcellularLocation>
        <location evidence="1">Membrane</location>
    </subcellularLocation>
</comment>
<proteinExistence type="predicted"/>
<dbReference type="STRING" id="1209926.A0A1G4ARA7"/>
<feature type="transmembrane region" description="Helical" evidence="5">
    <location>
        <begin position="100"/>
        <end position="119"/>
    </location>
</feature>
<dbReference type="InterPro" id="IPR001129">
    <property type="entry name" value="Membr-assoc_MAPEG"/>
</dbReference>
<keyword evidence="4 5" id="KW-0472">Membrane</keyword>
<keyword evidence="3 5" id="KW-1133">Transmembrane helix</keyword>
<dbReference type="OrthoDB" id="19091at2759"/>
<dbReference type="EMBL" id="MJBS01000173">
    <property type="protein sequence ID" value="OHE91698.1"/>
    <property type="molecule type" value="Genomic_DNA"/>
</dbReference>
<dbReference type="RefSeq" id="XP_022468870.1">
    <property type="nucleotide sequence ID" value="XM_022624607.1"/>
</dbReference>
<evidence type="ECO:0000256" key="2">
    <source>
        <dbReference type="ARBA" id="ARBA00022692"/>
    </source>
</evidence>
<sequence length="157" mass="17017">MSSQPIGLTTIPKLLPVTGTFALPFTIYYAFLSLRVVKERVKDKQYLGENSLKPGAEPEAYKSNTLYLAGRSHINFVENVPLAFILASLIEVNGGNRKTLSWLLGSFLAFRVLHAELGIMKPDGMGKGRPVGYFGSIGVLGALAGYGAFLVKGYWGC</sequence>
<dbReference type="PANTHER" id="PTHR35814:SF1">
    <property type="entry name" value="GLUTATHIONE S-TRANSFERASE-RELATED"/>
    <property type="match status" value="1"/>
</dbReference>
<feature type="transmembrane region" description="Helical" evidence="5">
    <location>
        <begin position="131"/>
        <end position="151"/>
    </location>
</feature>
<dbReference type="AlphaFoldDB" id="A0A1G4ARA7"/>
<protein>
    <recommendedName>
        <fullName evidence="8">MAPEG family protein</fullName>
    </recommendedName>
</protein>
<feature type="transmembrane region" description="Helical" evidence="5">
    <location>
        <begin position="20"/>
        <end position="37"/>
    </location>
</feature>
<evidence type="ECO:0000256" key="5">
    <source>
        <dbReference type="SAM" id="Phobius"/>
    </source>
</evidence>
<dbReference type="Pfam" id="PF01124">
    <property type="entry name" value="MAPEG"/>
    <property type="match status" value="1"/>
</dbReference>
<reference evidence="6 7" key="1">
    <citation type="submission" date="2016-09" db="EMBL/GenBank/DDBJ databases">
        <authorList>
            <person name="Capua I."/>
            <person name="De Benedictis P."/>
            <person name="Joannis T."/>
            <person name="Lombin L.H."/>
            <person name="Cattoli G."/>
        </authorList>
    </citation>
    <scope>NUCLEOTIDE SEQUENCE [LARGE SCALE GENOMIC DNA]</scope>
    <source>
        <strain evidence="6 7">IMI 309357</strain>
    </source>
</reference>
<gene>
    <name evidence="6" type="ORF">CORC01_12989</name>
</gene>
<comment type="caution">
    <text evidence="6">The sequence shown here is derived from an EMBL/GenBank/DDBJ whole genome shotgun (WGS) entry which is preliminary data.</text>
</comment>
<evidence type="ECO:0000313" key="7">
    <source>
        <dbReference type="Proteomes" id="UP000176998"/>
    </source>
</evidence>
<name>A0A1G4ARA7_9PEZI</name>
<keyword evidence="7" id="KW-1185">Reference proteome</keyword>
<dbReference type="Proteomes" id="UP000176998">
    <property type="component" value="Unassembled WGS sequence"/>
</dbReference>
<dbReference type="SUPFAM" id="SSF161084">
    <property type="entry name" value="MAPEG domain-like"/>
    <property type="match status" value="1"/>
</dbReference>
<dbReference type="InterPro" id="IPR023352">
    <property type="entry name" value="MAPEG-like_dom_sf"/>
</dbReference>